<feature type="active site" description="Charge relay system" evidence="7">
    <location>
        <position position="196"/>
    </location>
</feature>
<dbReference type="CDD" id="cd00158">
    <property type="entry name" value="RHOD"/>
    <property type="match status" value="1"/>
</dbReference>
<evidence type="ECO:0000256" key="6">
    <source>
        <dbReference type="ARBA" id="ARBA00022825"/>
    </source>
</evidence>
<feature type="signal peptide" evidence="9">
    <location>
        <begin position="1"/>
        <end position="23"/>
    </location>
</feature>
<sequence length="918" mass="100762">MKKFLRLLMVLTLIMAMTIPVMAESQLLSNSNADQYVPGELIVSIQKDNGYSTQSIRNNIVKHTSIINSKKGFNIKKSLIDTDENNIKTSNFDSNFKATVIENMGYVYLVGYSSNEYKTIDHAIKALKQELESNGLKVNSIEPNYIMHAIGEVAEDEEIQIYDVHNNQKWQYEMIKAPQAWDITPGSMDVKIAVVDTGIDYNHQSLRNYVNTSLGKNFTSSNSSDFMDRAGHGTHVAGTIASYGIVSGVMKQGTLIPVKVLGDNGSGSVYGIIEGILHAANVGADVINMSLGGGGYVQAFDNACQTAMSKGVIIVAASGNEYSSRISYPAAYDGVIAVGAVDSNRNRASFSNYGTGLDVMAPGVNVYSTVPNNGYQYMSGTSMASPHVAGVAGLMRSVNKNISVQEAADILRETAQYAGDSYYYGYGIVDAYEAVKAARGEDVIEPIFKDISTQEAAEMIAANKNNPQFVILDVRTPEEYKEAHIEGAINIDYYGDNFRSEIEKLDRDKKYLVYCRTQGRSGYTVDLMKELNFKEVYRMLGGMNKWLEEGRPVVSLEPEPEPEPDLPIYATITTITTDKTEYLRGETAKINIKVTDRDGRPMPYAWIDLYITRPNGTTFRNILLTNTSGIAVYNFNTTSSMELGTYKITANTFPTNGYENSTANTTIKLVDEVMPEPDPEPEPEPEPDLPIYATITTITTDKTEYLRGETAKINIKVTDRDGRPMPYAWIDLYITRPNGTTFRNILLTNTSGIAVYNFNTTSSMELGTYKITANTFPTNGYENSTANTTIKLVDEVMPEPDPEPEPEPDPIPIKKTLTNISTDKTSYKQGEKITATIKVTDENKNALIGATVKVTLTNPRGINETATLTTNSYGIATFTKSTCTSDPVGTYTIKVDTTLSGYEPSSASTSVWLTTGGG</sequence>
<evidence type="ECO:0000256" key="7">
    <source>
        <dbReference type="PROSITE-ProRule" id="PRU01240"/>
    </source>
</evidence>
<reference evidence="11 12" key="1">
    <citation type="submission" date="2019-03" db="EMBL/GenBank/DDBJ databases">
        <title>Genomic Encyclopedia of Type Strains, Phase IV (KMG-IV): sequencing the most valuable type-strain genomes for metagenomic binning, comparative biology and taxonomic classification.</title>
        <authorList>
            <person name="Goeker M."/>
        </authorList>
    </citation>
    <scope>NUCLEOTIDE SEQUENCE [LARGE SCALE GENOMIC DNA]</scope>
    <source>
        <strain evidence="11 12">DSM 26752</strain>
    </source>
</reference>
<name>A0A4R3KRL5_9FIRM</name>
<dbReference type="InterPro" id="IPR000209">
    <property type="entry name" value="Peptidase_S8/S53_dom"/>
</dbReference>
<dbReference type="SMART" id="SM00450">
    <property type="entry name" value="RHOD"/>
    <property type="match status" value="1"/>
</dbReference>
<evidence type="ECO:0000313" key="12">
    <source>
        <dbReference type="Proteomes" id="UP000294567"/>
    </source>
</evidence>
<dbReference type="InterPro" id="IPR023827">
    <property type="entry name" value="Peptidase_S8_Asp-AS"/>
</dbReference>
<dbReference type="PRINTS" id="PR00723">
    <property type="entry name" value="SUBTILISIN"/>
</dbReference>
<dbReference type="PANTHER" id="PTHR43806">
    <property type="entry name" value="PEPTIDASE S8"/>
    <property type="match status" value="1"/>
</dbReference>
<dbReference type="Gene3D" id="3.40.50.200">
    <property type="entry name" value="Peptidase S8/S53 domain"/>
    <property type="match status" value="1"/>
</dbReference>
<feature type="active site" description="Charge relay system" evidence="7">
    <location>
        <position position="232"/>
    </location>
</feature>
<protein>
    <submittedName>
        <fullName evidence="11">Subtilisin family serine protease</fullName>
    </submittedName>
</protein>
<proteinExistence type="inferred from homology"/>
<dbReference type="PROSITE" id="PS00138">
    <property type="entry name" value="SUBTILASE_SER"/>
    <property type="match status" value="1"/>
</dbReference>
<keyword evidence="9" id="KW-0732">Signal</keyword>
<feature type="chain" id="PRO_5020248073" evidence="9">
    <location>
        <begin position="24"/>
        <end position="918"/>
    </location>
</feature>
<dbReference type="PROSITE" id="PS51892">
    <property type="entry name" value="SUBTILASE"/>
    <property type="match status" value="1"/>
</dbReference>
<dbReference type="InterPro" id="IPR034084">
    <property type="entry name" value="Thermitase-like_dom"/>
</dbReference>
<gene>
    <name evidence="11" type="ORF">EDD65_11087</name>
</gene>
<evidence type="ECO:0000256" key="1">
    <source>
        <dbReference type="ARBA" id="ARBA00004613"/>
    </source>
</evidence>
<dbReference type="RefSeq" id="WP_132028729.1">
    <property type="nucleotide sequence ID" value="NZ_CP068564.1"/>
</dbReference>
<dbReference type="GO" id="GO:0004866">
    <property type="term" value="F:endopeptidase inhibitor activity"/>
    <property type="evidence" value="ECO:0007669"/>
    <property type="project" value="InterPro"/>
</dbReference>
<evidence type="ECO:0000256" key="2">
    <source>
        <dbReference type="ARBA" id="ARBA00011073"/>
    </source>
</evidence>
<dbReference type="PROSITE" id="PS00137">
    <property type="entry name" value="SUBTILASE_HIS"/>
    <property type="match status" value="1"/>
</dbReference>
<feature type="active site" description="Charge relay system" evidence="7">
    <location>
        <position position="382"/>
    </location>
</feature>
<organism evidence="11 12">
    <name type="scientific">Keratinibaculum paraultunense</name>
    <dbReference type="NCBI Taxonomy" id="1278232"/>
    <lineage>
        <taxon>Bacteria</taxon>
        <taxon>Bacillati</taxon>
        <taxon>Bacillota</taxon>
        <taxon>Tissierellia</taxon>
        <taxon>Tissierellales</taxon>
        <taxon>Tepidimicrobiaceae</taxon>
        <taxon>Keratinibaculum</taxon>
    </lineage>
</organism>
<dbReference type="PROSITE" id="PS00136">
    <property type="entry name" value="SUBTILASE_ASP"/>
    <property type="match status" value="1"/>
</dbReference>
<accession>A0A4R3KRL5</accession>
<evidence type="ECO:0000256" key="8">
    <source>
        <dbReference type="RuleBase" id="RU003355"/>
    </source>
</evidence>
<dbReference type="GO" id="GO:0006508">
    <property type="term" value="P:proteolysis"/>
    <property type="evidence" value="ECO:0007669"/>
    <property type="project" value="UniProtKB-KW"/>
</dbReference>
<dbReference type="Pfam" id="PF00581">
    <property type="entry name" value="Rhodanese"/>
    <property type="match status" value="1"/>
</dbReference>
<dbReference type="InterPro" id="IPR022398">
    <property type="entry name" value="Peptidase_S8_His-AS"/>
</dbReference>
<keyword evidence="12" id="KW-1185">Reference proteome</keyword>
<dbReference type="InterPro" id="IPR050131">
    <property type="entry name" value="Peptidase_S8_subtilisin-like"/>
</dbReference>
<dbReference type="Pfam" id="PF00082">
    <property type="entry name" value="Peptidase_S8"/>
    <property type="match status" value="1"/>
</dbReference>
<dbReference type="SUPFAM" id="SSF52821">
    <property type="entry name" value="Rhodanese/Cell cycle control phosphatase"/>
    <property type="match status" value="1"/>
</dbReference>
<dbReference type="SUPFAM" id="SSF52743">
    <property type="entry name" value="Subtilisin-like"/>
    <property type="match status" value="1"/>
</dbReference>
<keyword evidence="3" id="KW-0964">Secreted</keyword>
<evidence type="ECO:0000256" key="5">
    <source>
        <dbReference type="ARBA" id="ARBA00022801"/>
    </source>
</evidence>
<dbReference type="OrthoDB" id="1699244at2"/>
<dbReference type="Proteomes" id="UP000294567">
    <property type="component" value="Unassembled WGS sequence"/>
</dbReference>
<dbReference type="Gene3D" id="3.40.250.10">
    <property type="entry name" value="Rhodanese-like domain"/>
    <property type="match status" value="1"/>
</dbReference>
<evidence type="ECO:0000313" key="11">
    <source>
        <dbReference type="EMBL" id="TCS87652.1"/>
    </source>
</evidence>
<keyword evidence="5 7" id="KW-0378">Hydrolase</keyword>
<dbReference type="InterPro" id="IPR036873">
    <property type="entry name" value="Rhodanese-like_dom_sf"/>
</dbReference>
<dbReference type="Gene3D" id="2.60.40.1930">
    <property type="match status" value="3"/>
</dbReference>
<evidence type="ECO:0000256" key="9">
    <source>
        <dbReference type="SAM" id="SignalP"/>
    </source>
</evidence>
<dbReference type="Pfam" id="PF01835">
    <property type="entry name" value="MG2"/>
    <property type="match status" value="2"/>
</dbReference>
<dbReference type="PANTHER" id="PTHR43806:SF11">
    <property type="entry name" value="CEREVISIN-RELATED"/>
    <property type="match status" value="1"/>
</dbReference>
<dbReference type="GO" id="GO:0004252">
    <property type="term" value="F:serine-type endopeptidase activity"/>
    <property type="evidence" value="ECO:0007669"/>
    <property type="project" value="UniProtKB-UniRule"/>
</dbReference>
<comment type="similarity">
    <text evidence="2 7 8">Belongs to the peptidase S8 family.</text>
</comment>
<dbReference type="InterPro" id="IPR008964">
    <property type="entry name" value="Invasin/intimin_cell_adhesion"/>
</dbReference>
<keyword evidence="6 7" id="KW-0720">Serine protease</keyword>
<dbReference type="InterPro" id="IPR001763">
    <property type="entry name" value="Rhodanese-like_dom"/>
</dbReference>
<dbReference type="InterPro" id="IPR036852">
    <property type="entry name" value="Peptidase_S8/S53_dom_sf"/>
</dbReference>
<dbReference type="SUPFAM" id="SSF49373">
    <property type="entry name" value="Invasin/intimin cell-adhesion fragments"/>
    <property type="match status" value="1"/>
</dbReference>
<comment type="subcellular location">
    <subcellularLocation>
        <location evidence="1">Secreted</location>
    </subcellularLocation>
</comment>
<dbReference type="InterPro" id="IPR023828">
    <property type="entry name" value="Peptidase_S8_Ser-AS"/>
</dbReference>
<dbReference type="GO" id="GO:0005576">
    <property type="term" value="C:extracellular region"/>
    <property type="evidence" value="ECO:0007669"/>
    <property type="project" value="UniProtKB-SubCell"/>
</dbReference>
<dbReference type="InterPro" id="IPR015500">
    <property type="entry name" value="Peptidase_S8_subtilisin-rel"/>
</dbReference>
<dbReference type="CDD" id="cd07484">
    <property type="entry name" value="Peptidases_S8_Thermitase_like"/>
    <property type="match status" value="1"/>
</dbReference>
<dbReference type="InterPro" id="IPR002890">
    <property type="entry name" value="MG2"/>
</dbReference>
<dbReference type="AlphaFoldDB" id="A0A4R3KRL5"/>
<comment type="caution">
    <text evidence="11">The sequence shown here is derived from an EMBL/GenBank/DDBJ whole genome shotgun (WGS) entry which is preliminary data.</text>
</comment>
<feature type="domain" description="Rhodanese" evidence="10">
    <location>
        <begin position="465"/>
        <end position="555"/>
    </location>
</feature>
<evidence type="ECO:0000256" key="4">
    <source>
        <dbReference type="ARBA" id="ARBA00022670"/>
    </source>
</evidence>
<evidence type="ECO:0000256" key="3">
    <source>
        <dbReference type="ARBA" id="ARBA00022525"/>
    </source>
</evidence>
<keyword evidence="4 7" id="KW-0645">Protease</keyword>
<dbReference type="PROSITE" id="PS50206">
    <property type="entry name" value="RHODANESE_3"/>
    <property type="match status" value="1"/>
</dbReference>
<dbReference type="EMBL" id="SMAE01000010">
    <property type="protein sequence ID" value="TCS87652.1"/>
    <property type="molecule type" value="Genomic_DNA"/>
</dbReference>
<evidence type="ECO:0000259" key="10">
    <source>
        <dbReference type="PROSITE" id="PS50206"/>
    </source>
</evidence>